<evidence type="ECO:0000313" key="4">
    <source>
        <dbReference type="EMBL" id="CAF1124277.1"/>
    </source>
</evidence>
<feature type="compositionally biased region" description="Basic and acidic residues" evidence="1">
    <location>
        <begin position="47"/>
        <end position="61"/>
    </location>
</feature>
<dbReference type="PANTHER" id="PTHR10334">
    <property type="entry name" value="CYSTEINE-RICH SECRETORY PROTEIN-RELATED"/>
    <property type="match status" value="1"/>
</dbReference>
<evidence type="ECO:0000259" key="3">
    <source>
        <dbReference type="SMART" id="SM00198"/>
    </source>
</evidence>
<sequence>MLFRWISFFIIVSYLIIHINAKASNETQVTTSNSTTNATKVTPPHNDTSRDKEGEDHDSEPFKNGGSGTHEANSQNIAAETNGTHGISIDQFQEMILHEHNVHRLNNCANALQEDEDLHTKAMVRAHSLANGIPMELPNEYNENMYESKTGDPSNITCATIVETWFNQSAKYDPAKEDSALQFTQLVWKNSKKLGVGHAYNGQTLYVIVLYQPSGNLKGQFAANVGCSPNGQLKKANR</sequence>
<protein>
    <recommendedName>
        <fullName evidence="3">SCP domain-containing protein</fullName>
    </recommendedName>
</protein>
<dbReference type="InterPro" id="IPR014044">
    <property type="entry name" value="CAP_dom"/>
</dbReference>
<evidence type="ECO:0000313" key="6">
    <source>
        <dbReference type="Proteomes" id="UP000663860"/>
    </source>
</evidence>
<dbReference type="InterPro" id="IPR035940">
    <property type="entry name" value="CAP_sf"/>
</dbReference>
<evidence type="ECO:0000256" key="1">
    <source>
        <dbReference type="SAM" id="MobiDB-lite"/>
    </source>
</evidence>
<comment type="caution">
    <text evidence="4">The sequence shown here is derived from an EMBL/GenBank/DDBJ whole genome shotgun (WGS) entry which is preliminary data.</text>
</comment>
<gene>
    <name evidence="4" type="ORF">IZO911_LOCUS24320</name>
    <name evidence="5" type="ORF">KXQ929_LOCUS24724</name>
</gene>
<name>A0A814QU93_9BILA</name>
<feature type="compositionally biased region" description="Polar residues" evidence="1">
    <location>
        <begin position="27"/>
        <end position="40"/>
    </location>
</feature>
<dbReference type="SUPFAM" id="SSF55797">
    <property type="entry name" value="PR-1-like"/>
    <property type="match status" value="1"/>
</dbReference>
<dbReference type="Proteomes" id="UP000663868">
    <property type="component" value="Unassembled WGS sequence"/>
</dbReference>
<organism evidence="4 6">
    <name type="scientific">Adineta steineri</name>
    <dbReference type="NCBI Taxonomy" id="433720"/>
    <lineage>
        <taxon>Eukaryota</taxon>
        <taxon>Metazoa</taxon>
        <taxon>Spiralia</taxon>
        <taxon>Gnathifera</taxon>
        <taxon>Rotifera</taxon>
        <taxon>Eurotatoria</taxon>
        <taxon>Bdelloidea</taxon>
        <taxon>Adinetida</taxon>
        <taxon>Adinetidae</taxon>
        <taxon>Adineta</taxon>
    </lineage>
</organism>
<feature type="chain" id="PRO_5035685069" description="SCP domain-containing protein" evidence="2">
    <location>
        <begin position="22"/>
        <end position="238"/>
    </location>
</feature>
<reference evidence="4" key="1">
    <citation type="submission" date="2021-02" db="EMBL/GenBank/DDBJ databases">
        <authorList>
            <person name="Nowell W R."/>
        </authorList>
    </citation>
    <scope>NUCLEOTIDE SEQUENCE</scope>
</reference>
<dbReference type="Pfam" id="PF00188">
    <property type="entry name" value="CAP"/>
    <property type="match status" value="1"/>
</dbReference>
<accession>A0A814QU93</accession>
<evidence type="ECO:0000313" key="5">
    <source>
        <dbReference type="EMBL" id="CAF3935680.1"/>
    </source>
</evidence>
<dbReference type="EMBL" id="CAJOBB010002076">
    <property type="protein sequence ID" value="CAF3935680.1"/>
    <property type="molecule type" value="Genomic_DNA"/>
</dbReference>
<dbReference type="SMART" id="SM00198">
    <property type="entry name" value="SCP"/>
    <property type="match status" value="1"/>
</dbReference>
<feature type="domain" description="SCP" evidence="3">
    <location>
        <begin position="91"/>
        <end position="219"/>
    </location>
</feature>
<dbReference type="AlphaFoldDB" id="A0A814QU93"/>
<dbReference type="Proteomes" id="UP000663860">
    <property type="component" value="Unassembled WGS sequence"/>
</dbReference>
<evidence type="ECO:0000256" key="2">
    <source>
        <dbReference type="SAM" id="SignalP"/>
    </source>
</evidence>
<dbReference type="EMBL" id="CAJNOE010000292">
    <property type="protein sequence ID" value="CAF1124277.1"/>
    <property type="molecule type" value="Genomic_DNA"/>
</dbReference>
<dbReference type="Gene3D" id="3.40.33.10">
    <property type="entry name" value="CAP"/>
    <property type="match status" value="1"/>
</dbReference>
<keyword evidence="2" id="KW-0732">Signal</keyword>
<dbReference type="InterPro" id="IPR001283">
    <property type="entry name" value="CRISP-related"/>
</dbReference>
<proteinExistence type="predicted"/>
<feature type="region of interest" description="Disordered" evidence="1">
    <location>
        <begin position="27"/>
        <end position="73"/>
    </location>
</feature>
<feature type="signal peptide" evidence="2">
    <location>
        <begin position="1"/>
        <end position="21"/>
    </location>
</feature>